<name>A0A243RN13_9ACTN</name>
<organism evidence="1 2">
    <name type="scientific">Streptosporangium minutum</name>
    <dbReference type="NCBI Taxonomy" id="569862"/>
    <lineage>
        <taxon>Bacteria</taxon>
        <taxon>Bacillati</taxon>
        <taxon>Actinomycetota</taxon>
        <taxon>Actinomycetes</taxon>
        <taxon>Streptosporangiales</taxon>
        <taxon>Streptosporangiaceae</taxon>
        <taxon>Streptosporangium</taxon>
    </lineage>
</organism>
<keyword evidence="2" id="KW-1185">Reference proteome</keyword>
<evidence type="ECO:0008006" key="3">
    <source>
        <dbReference type="Google" id="ProtNLM"/>
    </source>
</evidence>
<dbReference type="Proteomes" id="UP000194761">
    <property type="component" value="Unassembled WGS sequence"/>
</dbReference>
<dbReference type="AlphaFoldDB" id="A0A243RN13"/>
<accession>A0A243RN13</accession>
<proteinExistence type="predicted"/>
<evidence type="ECO:0000313" key="1">
    <source>
        <dbReference type="EMBL" id="OUC96333.1"/>
    </source>
</evidence>
<sequence length="147" mass="15274">MSSDSRVEVFRSTQPGQIKRVEIRIVGGNIRINAIDTGTVTVMALGDVATLGAQATVQGDILHITSSSALRYFLQKSRIDLVLDVPKDTGVFIKVFGADIVINGGTGPLEVRGVAGAIEGTTHSTDVKVRFVVGGNDLVQAAAGGPS</sequence>
<evidence type="ECO:0000313" key="2">
    <source>
        <dbReference type="Proteomes" id="UP000194761"/>
    </source>
</evidence>
<dbReference type="RefSeq" id="WP_086572529.1">
    <property type="nucleotide sequence ID" value="NZ_NGFP01000060.1"/>
</dbReference>
<gene>
    <name evidence="1" type="ORF">CA984_15260</name>
</gene>
<protein>
    <recommendedName>
        <fullName evidence="3">Adhesin domain-containing protein</fullName>
    </recommendedName>
</protein>
<reference evidence="1 2" key="1">
    <citation type="submission" date="2017-05" db="EMBL/GenBank/DDBJ databases">
        <title>Biotechnological potential of actinobacteria isolated from South African environments.</title>
        <authorList>
            <person name="Le Roes-Hill M."/>
            <person name="Prins A."/>
            <person name="Durrell K.A."/>
        </authorList>
    </citation>
    <scope>NUCLEOTIDE SEQUENCE [LARGE SCALE GENOMIC DNA]</scope>
    <source>
        <strain evidence="1">M26</strain>
    </source>
</reference>
<dbReference type="EMBL" id="NGFP01000060">
    <property type="protein sequence ID" value="OUC96333.1"/>
    <property type="molecule type" value="Genomic_DNA"/>
</dbReference>
<comment type="caution">
    <text evidence="1">The sequence shown here is derived from an EMBL/GenBank/DDBJ whole genome shotgun (WGS) entry which is preliminary data.</text>
</comment>